<keyword evidence="3" id="KW-1185">Reference proteome</keyword>
<gene>
    <name evidence="2" type="ORF">QBC32DRAFT_381701</name>
</gene>
<feature type="region of interest" description="Disordered" evidence="1">
    <location>
        <begin position="484"/>
        <end position="505"/>
    </location>
</feature>
<evidence type="ECO:0000313" key="2">
    <source>
        <dbReference type="EMBL" id="KAK3948296.1"/>
    </source>
</evidence>
<dbReference type="AlphaFoldDB" id="A0AAN6NNU9"/>
<reference evidence="2" key="1">
    <citation type="journal article" date="2023" name="Mol. Phylogenet. Evol.">
        <title>Genome-scale phylogeny and comparative genomics of the fungal order Sordariales.</title>
        <authorList>
            <person name="Hensen N."/>
            <person name="Bonometti L."/>
            <person name="Westerberg I."/>
            <person name="Brannstrom I.O."/>
            <person name="Guillou S."/>
            <person name="Cros-Aarteil S."/>
            <person name="Calhoun S."/>
            <person name="Haridas S."/>
            <person name="Kuo A."/>
            <person name="Mondo S."/>
            <person name="Pangilinan J."/>
            <person name="Riley R."/>
            <person name="LaButti K."/>
            <person name="Andreopoulos B."/>
            <person name="Lipzen A."/>
            <person name="Chen C."/>
            <person name="Yan M."/>
            <person name="Daum C."/>
            <person name="Ng V."/>
            <person name="Clum A."/>
            <person name="Steindorff A."/>
            <person name="Ohm R.A."/>
            <person name="Martin F."/>
            <person name="Silar P."/>
            <person name="Natvig D.O."/>
            <person name="Lalanne C."/>
            <person name="Gautier V."/>
            <person name="Ament-Velasquez S.L."/>
            <person name="Kruys A."/>
            <person name="Hutchinson M.I."/>
            <person name="Powell A.J."/>
            <person name="Barry K."/>
            <person name="Miller A.N."/>
            <person name="Grigoriev I.V."/>
            <person name="Debuchy R."/>
            <person name="Gladieux P."/>
            <person name="Hiltunen Thoren M."/>
            <person name="Johannesson H."/>
        </authorList>
    </citation>
    <scope>NUCLEOTIDE SEQUENCE</scope>
    <source>
        <strain evidence="2">CBS 626.80</strain>
    </source>
</reference>
<dbReference type="EMBL" id="MU859272">
    <property type="protein sequence ID" value="KAK3948296.1"/>
    <property type="molecule type" value="Genomic_DNA"/>
</dbReference>
<name>A0AAN6NNU9_9PEZI</name>
<feature type="region of interest" description="Disordered" evidence="1">
    <location>
        <begin position="21"/>
        <end position="56"/>
    </location>
</feature>
<proteinExistence type="predicted"/>
<accession>A0AAN6NNU9</accession>
<feature type="compositionally biased region" description="Polar residues" evidence="1">
    <location>
        <begin position="213"/>
        <end position="225"/>
    </location>
</feature>
<feature type="compositionally biased region" description="Polar residues" evidence="1">
    <location>
        <begin position="31"/>
        <end position="48"/>
    </location>
</feature>
<feature type="region of interest" description="Disordered" evidence="1">
    <location>
        <begin position="213"/>
        <end position="300"/>
    </location>
</feature>
<organism evidence="2 3">
    <name type="scientific">Pseudoneurospora amorphoporcata</name>
    <dbReference type="NCBI Taxonomy" id="241081"/>
    <lineage>
        <taxon>Eukaryota</taxon>
        <taxon>Fungi</taxon>
        <taxon>Dikarya</taxon>
        <taxon>Ascomycota</taxon>
        <taxon>Pezizomycotina</taxon>
        <taxon>Sordariomycetes</taxon>
        <taxon>Sordariomycetidae</taxon>
        <taxon>Sordariales</taxon>
        <taxon>Sordariaceae</taxon>
        <taxon>Pseudoneurospora</taxon>
    </lineage>
</organism>
<feature type="compositionally biased region" description="Low complexity" evidence="1">
    <location>
        <begin position="171"/>
        <end position="186"/>
    </location>
</feature>
<reference evidence="2" key="2">
    <citation type="submission" date="2023-06" db="EMBL/GenBank/DDBJ databases">
        <authorList>
            <consortium name="Lawrence Berkeley National Laboratory"/>
            <person name="Mondo S.J."/>
            <person name="Hensen N."/>
            <person name="Bonometti L."/>
            <person name="Westerberg I."/>
            <person name="Brannstrom I.O."/>
            <person name="Guillou S."/>
            <person name="Cros-Aarteil S."/>
            <person name="Calhoun S."/>
            <person name="Haridas S."/>
            <person name="Kuo A."/>
            <person name="Pangilinan J."/>
            <person name="Riley R."/>
            <person name="Labutti K."/>
            <person name="Andreopoulos B."/>
            <person name="Lipzen A."/>
            <person name="Chen C."/>
            <person name="Yanf M."/>
            <person name="Daum C."/>
            <person name="Ng V."/>
            <person name="Clum A."/>
            <person name="Steindorff A."/>
            <person name="Ohm R."/>
            <person name="Martin F."/>
            <person name="Silar P."/>
            <person name="Natvig D."/>
            <person name="Lalanne C."/>
            <person name="Gautier V."/>
            <person name="Ament-Velasquez S.L."/>
            <person name="Kruys A."/>
            <person name="Hutchinson M.I."/>
            <person name="Powell A.J."/>
            <person name="Barry K."/>
            <person name="Miller A.N."/>
            <person name="Grigoriev I.V."/>
            <person name="Debuchy R."/>
            <person name="Gladieux P."/>
            <person name="Thoren M.H."/>
            <person name="Johannesson H."/>
        </authorList>
    </citation>
    <scope>NUCLEOTIDE SEQUENCE</scope>
    <source>
        <strain evidence="2">CBS 626.80</strain>
    </source>
</reference>
<protein>
    <submittedName>
        <fullName evidence="2">Uncharacterized protein</fullName>
    </submittedName>
</protein>
<comment type="caution">
    <text evidence="2">The sequence shown here is derived from an EMBL/GenBank/DDBJ whole genome shotgun (WGS) entry which is preliminary data.</text>
</comment>
<dbReference type="Proteomes" id="UP001303222">
    <property type="component" value="Unassembled WGS sequence"/>
</dbReference>
<feature type="region of interest" description="Disordered" evidence="1">
    <location>
        <begin position="378"/>
        <end position="421"/>
    </location>
</feature>
<evidence type="ECO:0000313" key="3">
    <source>
        <dbReference type="Proteomes" id="UP001303222"/>
    </source>
</evidence>
<evidence type="ECO:0000256" key="1">
    <source>
        <dbReference type="SAM" id="MobiDB-lite"/>
    </source>
</evidence>
<feature type="region of interest" description="Disordered" evidence="1">
    <location>
        <begin position="170"/>
        <end position="200"/>
    </location>
</feature>
<sequence>MPLKRKPSSARKTKIKATITPSIPRTPRITAKTTNKTTASPSTNTVTMKKTPPSKRKAIRHHACRLKPPCKQGHGGPAETIGPIGKFFYSEEALIHDLGALKRGAVCKDEMDFYKRVKSWYKAEVDRCMHKKWVESEVKKEREKKEFDKIMIRPTAITKSVTTKGKLAAGSDANNIDLSDDSSISAGVADNPSDSEYSDFDDTHLRKAMALATTTPIRKNPQALQTPSPTPDKPTPTRVQPSRAVKRKAEALLLPPTPPQTPSSKRQKVTLIIKRPNAKPEKAQSEKTPVGETQGDYSLSKLDFQESQPSYADRGDLADGMDVAYFMISVEKAIEAAINELVASRLGNRVRSLSSPRENNQGIRARWRRYGSISHAEGQGRIVQEESKDEEEVFEPAGDAVPGEDWRPLAPSCSAPETKKGVLKKGLKKGLELRLASREGTPAPEAPMELSPTLGRWQVAGRRASGSSAMRLRLDVESGAITMDKESGAGSEGGGAVVVSPVEESSRRSVQVSGLKFDVELRARGTRW</sequence>